<dbReference type="SMART" id="SM00895">
    <property type="entry name" value="FCD"/>
    <property type="match status" value="1"/>
</dbReference>
<dbReference type="InterPro" id="IPR036390">
    <property type="entry name" value="WH_DNA-bd_sf"/>
</dbReference>
<comment type="caution">
    <text evidence="6">The sequence shown here is derived from an EMBL/GenBank/DDBJ whole genome shotgun (WGS) entry which is preliminary data.</text>
</comment>
<evidence type="ECO:0000313" key="7">
    <source>
        <dbReference type="Proteomes" id="UP000653411"/>
    </source>
</evidence>
<sequence>MAAVGPSFGPAPRVNPVAREEWFWSILWCGLKGLVRSGVSPTAPPKLKIGPQHDRLGFWFNSDLGHWLQRYEIEDLDLTVAVLVALCGEVRGGPFRGPGIIADRTRRRSGVVMVERPGRASTQETSPRRRRPRAGSGESLSDLVYERMRTAILQGVYRPNQRLPEDELAAELDASRTPVRAALMRLVDQGLVVRVRQGWVVREHTPDEIREIYEVRGALESMATGLAAVRGSEEQLAAISAMYAGPTAHYVSQPRSELGRMNREFHQAIVRASANRRLYDEWLRNRDFGVTYNMAALFTAEEAVLCIEGHKKIIEALLDRDRDRAERQARIHVEDVQAAASRRLDAVRPSAGLSLD</sequence>
<dbReference type="InterPro" id="IPR036388">
    <property type="entry name" value="WH-like_DNA-bd_sf"/>
</dbReference>
<organism evidence="6 7">
    <name type="scientific">Streptomyces fuscichromogenes</name>
    <dbReference type="NCBI Taxonomy" id="1324013"/>
    <lineage>
        <taxon>Bacteria</taxon>
        <taxon>Bacillati</taxon>
        <taxon>Actinomycetota</taxon>
        <taxon>Actinomycetes</taxon>
        <taxon>Kitasatosporales</taxon>
        <taxon>Streptomycetaceae</taxon>
        <taxon>Streptomyces</taxon>
    </lineage>
</organism>
<keyword evidence="3" id="KW-0804">Transcription</keyword>
<evidence type="ECO:0000256" key="4">
    <source>
        <dbReference type="SAM" id="MobiDB-lite"/>
    </source>
</evidence>
<evidence type="ECO:0000256" key="1">
    <source>
        <dbReference type="ARBA" id="ARBA00023015"/>
    </source>
</evidence>
<dbReference type="InterPro" id="IPR008920">
    <property type="entry name" value="TF_FadR/GntR_C"/>
</dbReference>
<keyword evidence="1" id="KW-0805">Transcription regulation</keyword>
<dbReference type="SUPFAM" id="SSF46785">
    <property type="entry name" value="Winged helix' DNA-binding domain"/>
    <property type="match status" value="1"/>
</dbReference>
<evidence type="ECO:0000259" key="5">
    <source>
        <dbReference type="PROSITE" id="PS50949"/>
    </source>
</evidence>
<name>A0A917XQ44_9ACTN</name>
<dbReference type="PANTHER" id="PTHR43537:SF49">
    <property type="entry name" value="TRANSCRIPTIONAL REGULATORY PROTEIN"/>
    <property type="match status" value="1"/>
</dbReference>
<dbReference type="InterPro" id="IPR011711">
    <property type="entry name" value="GntR_C"/>
</dbReference>
<dbReference type="Proteomes" id="UP000653411">
    <property type="component" value="Unassembled WGS sequence"/>
</dbReference>
<dbReference type="Gene3D" id="1.20.120.530">
    <property type="entry name" value="GntR ligand-binding domain-like"/>
    <property type="match status" value="1"/>
</dbReference>
<dbReference type="Pfam" id="PF07729">
    <property type="entry name" value="FCD"/>
    <property type="match status" value="1"/>
</dbReference>
<gene>
    <name evidence="6" type="ORF">GCM10011578_100660</name>
</gene>
<evidence type="ECO:0000256" key="3">
    <source>
        <dbReference type="ARBA" id="ARBA00023163"/>
    </source>
</evidence>
<feature type="domain" description="HTH gntR-type" evidence="5">
    <location>
        <begin position="138"/>
        <end position="204"/>
    </location>
</feature>
<keyword evidence="2" id="KW-0238">DNA-binding</keyword>
<dbReference type="GO" id="GO:0003677">
    <property type="term" value="F:DNA binding"/>
    <property type="evidence" value="ECO:0007669"/>
    <property type="project" value="UniProtKB-KW"/>
</dbReference>
<dbReference type="GO" id="GO:0003700">
    <property type="term" value="F:DNA-binding transcription factor activity"/>
    <property type="evidence" value="ECO:0007669"/>
    <property type="project" value="InterPro"/>
</dbReference>
<feature type="region of interest" description="Disordered" evidence="4">
    <location>
        <begin position="114"/>
        <end position="139"/>
    </location>
</feature>
<dbReference type="Gene3D" id="1.10.10.10">
    <property type="entry name" value="Winged helix-like DNA-binding domain superfamily/Winged helix DNA-binding domain"/>
    <property type="match status" value="1"/>
</dbReference>
<dbReference type="PANTHER" id="PTHR43537">
    <property type="entry name" value="TRANSCRIPTIONAL REGULATOR, GNTR FAMILY"/>
    <property type="match status" value="1"/>
</dbReference>
<dbReference type="InterPro" id="IPR000524">
    <property type="entry name" value="Tscrpt_reg_HTH_GntR"/>
</dbReference>
<dbReference type="AlphaFoldDB" id="A0A917XQ44"/>
<dbReference type="SUPFAM" id="SSF48008">
    <property type="entry name" value="GntR ligand-binding domain-like"/>
    <property type="match status" value="1"/>
</dbReference>
<dbReference type="EMBL" id="BMML01000064">
    <property type="protein sequence ID" value="GGN47204.1"/>
    <property type="molecule type" value="Genomic_DNA"/>
</dbReference>
<reference evidence="6" key="2">
    <citation type="submission" date="2020-09" db="EMBL/GenBank/DDBJ databases">
        <authorList>
            <person name="Sun Q."/>
            <person name="Zhou Y."/>
        </authorList>
    </citation>
    <scope>NUCLEOTIDE SEQUENCE</scope>
    <source>
        <strain evidence="6">CGMCC 4.7110</strain>
    </source>
</reference>
<proteinExistence type="predicted"/>
<dbReference type="SMART" id="SM00345">
    <property type="entry name" value="HTH_GNTR"/>
    <property type="match status" value="1"/>
</dbReference>
<keyword evidence="7" id="KW-1185">Reference proteome</keyword>
<evidence type="ECO:0000313" key="6">
    <source>
        <dbReference type="EMBL" id="GGN47204.1"/>
    </source>
</evidence>
<protein>
    <recommendedName>
        <fullName evidence="5">HTH gntR-type domain-containing protein</fullName>
    </recommendedName>
</protein>
<dbReference type="PROSITE" id="PS50949">
    <property type="entry name" value="HTH_GNTR"/>
    <property type="match status" value="1"/>
</dbReference>
<accession>A0A917XQ44</accession>
<dbReference type="CDD" id="cd07377">
    <property type="entry name" value="WHTH_GntR"/>
    <property type="match status" value="1"/>
</dbReference>
<reference evidence="6" key="1">
    <citation type="journal article" date="2014" name="Int. J. Syst. Evol. Microbiol.">
        <title>Complete genome sequence of Corynebacterium casei LMG S-19264T (=DSM 44701T), isolated from a smear-ripened cheese.</title>
        <authorList>
            <consortium name="US DOE Joint Genome Institute (JGI-PGF)"/>
            <person name="Walter F."/>
            <person name="Albersmeier A."/>
            <person name="Kalinowski J."/>
            <person name="Ruckert C."/>
        </authorList>
    </citation>
    <scope>NUCLEOTIDE SEQUENCE</scope>
    <source>
        <strain evidence="6">CGMCC 4.7110</strain>
    </source>
</reference>
<dbReference type="Pfam" id="PF00392">
    <property type="entry name" value="GntR"/>
    <property type="match status" value="1"/>
</dbReference>
<evidence type="ECO:0000256" key="2">
    <source>
        <dbReference type="ARBA" id="ARBA00023125"/>
    </source>
</evidence>